<feature type="compositionally biased region" description="Low complexity" evidence="1">
    <location>
        <begin position="300"/>
        <end position="312"/>
    </location>
</feature>
<feature type="region of interest" description="Disordered" evidence="1">
    <location>
        <begin position="1"/>
        <end position="29"/>
    </location>
</feature>
<evidence type="ECO:0000313" key="3">
    <source>
        <dbReference type="EMBL" id="EXJ96066.1"/>
    </source>
</evidence>
<reference evidence="3 4" key="1">
    <citation type="submission" date="2013-03" db="EMBL/GenBank/DDBJ databases">
        <title>The Genome Sequence of Capronia coronata CBS 617.96.</title>
        <authorList>
            <consortium name="The Broad Institute Genomics Platform"/>
            <person name="Cuomo C."/>
            <person name="de Hoog S."/>
            <person name="Gorbushina A."/>
            <person name="Walker B."/>
            <person name="Young S.K."/>
            <person name="Zeng Q."/>
            <person name="Gargeya S."/>
            <person name="Fitzgerald M."/>
            <person name="Haas B."/>
            <person name="Abouelleil A."/>
            <person name="Allen A.W."/>
            <person name="Alvarado L."/>
            <person name="Arachchi H.M."/>
            <person name="Berlin A.M."/>
            <person name="Chapman S.B."/>
            <person name="Gainer-Dewar J."/>
            <person name="Goldberg J."/>
            <person name="Griggs A."/>
            <person name="Gujja S."/>
            <person name="Hansen M."/>
            <person name="Howarth C."/>
            <person name="Imamovic A."/>
            <person name="Ireland A."/>
            <person name="Larimer J."/>
            <person name="McCowan C."/>
            <person name="Murphy C."/>
            <person name="Pearson M."/>
            <person name="Poon T.W."/>
            <person name="Priest M."/>
            <person name="Roberts A."/>
            <person name="Saif S."/>
            <person name="Shea T."/>
            <person name="Sisk P."/>
            <person name="Sykes S."/>
            <person name="Wortman J."/>
            <person name="Nusbaum C."/>
            <person name="Birren B."/>
        </authorList>
    </citation>
    <scope>NUCLEOTIDE SEQUENCE [LARGE SCALE GENOMIC DNA]</scope>
    <source>
        <strain evidence="3 4">CBS 617.96</strain>
    </source>
</reference>
<dbReference type="SUPFAM" id="SSF54236">
    <property type="entry name" value="Ubiquitin-like"/>
    <property type="match status" value="1"/>
</dbReference>
<feature type="region of interest" description="Disordered" evidence="1">
    <location>
        <begin position="465"/>
        <end position="505"/>
    </location>
</feature>
<feature type="region of interest" description="Disordered" evidence="1">
    <location>
        <begin position="415"/>
        <end position="449"/>
    </location>
</feature>
<keyword evidence="4" id="KW-1185">Reference proteome</keyword>
<feature type="compositionally biased region" description="Polar residues" evidence="1">
    <location>
        <begin position="287"/>
        <end position="299"/>
    </location>
</feature>
<dbReference type="RefSeq" id="XP_007720295.1">
    <property type="nucleotide sequence ID" value="XM_007722105.1"/>
</dbReference>
<proteinExistence type="predicted"/>
<dbReference type="Pfam" id="PF11976">
    <property type="entry name" value="Rad60-SLD"/>
    <property type="match status" value="1"/>
</dbReference>
<dbReference type="OrthoDB" id="3365399at2759"/>
<feature type="compositionally biased region" description="Acidic residues" evidence="1">
    <location>
        <begin position="217"/>
        <end position="230"/>
    </location>
</feature>
<organism evidence="3 4">
    <name type="scientific">Capronia coronata CBS 617.96</name>
    <dbReference type="NCBI Taxonomy" id="1182541"/>
    <lineage>
        <taxon>Eukaryota</taxon>
        <taxon>Fungi</taxon>
        <taxon>Dikarya</taxon>
        <taxon>Ascomycota</taxon>
        <taxon>Pezizomycotina</taxon>
        <taxon>Eurotiomycetes</taxon>
        <taxon>Chaetothyriomycetidae</taxon>
        <taxon>Chaetothyriales</taxon>
        <taxon>Herpotrichiellaceae</taxon>
        <taxon>Capronia</taxon>
    </lineage>
</organism>
<dbReference type="AlphaFoldDB" id="W9Z3A7"/>
<dbReference type="InterPro" id="IPR000626">
    <property type="entry name" value="Ubiquitin-like_dom"/>
</dbReference>
<name>W9Z3A7_9EURO</name>
<dbReference type="CDD" id="cd01763">
    <property type="entry name" value="Ubl_SUMO_like"/>
    <property type="match status" value="1"/>
</dbReference>
<sequence length="587" mass="65107">MNKGVKRSLFTKPAWAAPATASSSSKTTLEDDASVFGRNVAYNDLVQAEQAKRERKAARARLLHAEKVRSVSPSSTKRRRISVDQDVEEGIDGGVNGGGRRGTTKRNRKRESSEESSYEPDRPATRRTPQKDQTLRKGLERQSPSPNTRSPRSLRTGHRGDDASEVNDAIGLHRYEDEDGDDLVMLTPGKRNSKRHPQQKKQTSPTKSATTTRSLPIEDEDNVSDEDDPYLLELKQKARENSRLQRRDLGHQLDPERTQSPFAPSSHSTATATAITAATTPSINTTLPRSLSSIEIQHNQSQSQSRPVSASSGLTDFGSRAAPASAPASVSASEQEREREKAEDDPRVMILIHSDIPDTGPLIVKRAASQSLRTVRQYWCERWQLDEPLRRKVFFTWRGTRLFDSTTMRGIINKLKTDHRRQQSTGLDESEGDGYGSGADDHDPSHGNIMLEATTPEIYEEKMRLKEQRQQQRQNQRFLAEEGDPDASQEAAAAGGSSTSHGHDAATAAAASSAIVIRLVSRVYDPMALRVRPHTTVGKIMRGYAATKKMDDGKTPWLIFDGERLDVDATVEQVGLEDEDEVEVSIR</sequence>
<feature type="region of interest" description="Disordered" evidence="1">
    <location>
        <begin position="54"/>
        <end position="346"/>
    </location>
</feature>
<dbReference type="PROSITE" id="PS50053">
    <property type="entry name" value="UBIQUITIN_2"/>
    <property type="match status" value="1"/>
</dbReference>
<feature type="compositionally biased region" description="Basic and acidic residues" evidence="1">
    <location>
        <begin position="234"/>
        <end position="257"/>
    </location>
</feature>
<gene>
    <name evidence="3" type="ORF">A1O1_01192</name>
</gene>
<feature type="domain" description="Ubiquitin-like" evidence="2">
    <location>
        <begin position="513"/>
        <end position="587"/>
    </location>
</feature>
<feature type="compositionally biased region" description="Low complexity" evidence="1">
    <location>
        <begin position="11"/>
        <end position="27"/>
    </location>
</feature>
<dbReference type="eggNOG" id="ENOG502SB4V">
    <property type="taxonomic scope" value="Eukaryota"/>
</dbReference>
<dbReference type="EMBL" id="AMWN01000001">
    <property type="protein sequence ID" value="EXJ96066.1"/>
    <property type="molecule type" value="Genomic_DNA"/>
</dbReference>
<feature type="compositionally biased region" description="Polar residues" evidence="1">
    <location>
        <begin position="200"/>
        <end position="214"/>
    </location>
</feature>
<feature type="compositionally biased region" description="Basic and acidic residues" evidence="1">
    <location>
        <begin position="119"/>
        <end position="140"/>
    </location>
</feature>
<feature type="compositionally biased region" description="Low complexity" evidence="1">
    <location>
        <begin position="319"/>
        <end position="333"/>
    </location>
</feature>
<dbReference type="InterPro" id="IPR029071">
    <property type="entry name" value="Ubiquitin-like_domsf"/>
</dbReference>
<dbReference type="HOGENOM" id="CLU_032739_0_0_1"/>
<feature type="compositionally biased region" description="Low complexity" evidence="1">
    <location>
        <begin position="488"/>
        <end position="505"/>
    </location>
</feature>
<feature type="compositionally biased region" description="Polar residues" evidence="1">
    <location>
        <begin position="142"/>
        <end position="153"/>
    </location>
</feature>
<dbReference type="InterPro" id="IPR022617">
    <property type="entry name" value="Rad60/SUMO-like_dom"/>
</dbReference>
<feature type="compositionally biased region" description="Low complexity" evidence="1">
    <location>
        <begin position="263"/>
        <end position="286"/>
    </location>
</feature>
<dbReference type="Gene3D" id="3.10.20.90">
    <property type="entry name" value="Phosphatidylinositol 3-kinase Catalytic Subunit, Chain A, domain 1"/>
    <property type="match status" value="1"/>
</dbReference>
<evidence type="ECO:0000256" key="1">
    <source>
        <dbReference type="SAM" id="MobiDB-lite"/>
    </source>
</evidence>
<evidence type="ECO:0000313" key="4">
    <source>
        <dbReference type="Proteomes" id="UP000019484"/>
    </source>
</evidence>
<accession>W9Z3A7</accession>
<evidence type="ECO:0000259" key="2">
    <source>
        <dbReference type="PROSITE" id="PS50053"/>
    </source>
</evidence>
<feature type="compositionally biased region" description="Basic and acidic residues" evidence="1">
    <location>
        <begin position="334"/>
        <end position="346"/>
    </location>
</feature>
<dbReference type="Proteomes" id="UP000019484">
    <property type="component" value="Unassembled WGS sequence"/>
</dbReference>
<dbReference type="GeneID" id="19156094"/>
<protein>
    <recommendedName>
        <fullName evidence="2">Ubiquitin-like domain-containing protein</fullName>
    </recommendedName>
</protein>
<comment type="caution">
    <text evidence="3">The sequence shown here is derived from an EMBL/GenBank/DDBJ whole genome shotgun (WGS) entry which is preliminary data.</text>
</comment>
<feature type="compositionally biased region" description="Gly residues" evidence="1">
    <location>
        <begin position="92"/>
        <end position="101"/>
    </location>
</feature>